<dbReference type="PANTHER" id="PTHR14218">
    <property type="entry name" value="PROTEASE S8 TRIPEPTIDYL PEPTIDASE I CLN2"/>
    <property type="match status" value="1"/>
</dbReference>
<evidence type="ECO:0000313" key="7">
    <source>
        <dbReference type="Proteomes" id="UP001500542"/>
    </source>
</evidence>
<dbReference type="RefSeq" id="WP_343965458.1">
    <property type="nucleotide sequence ID" value="NZ_BAAAHK010000003.1"/>
</dbReference>
<keyword evidence="4" id="KW-0732">Signal</keyword>
<evidence type="ECO:0000313" key="6">
    <source>
        <dbReference type="EMBL" id="GAA0929061.1"/>
    </source>
</evidence>
<dbReference type="Gene3D" id="2.60.120.260">
    <property type="entry name" value="Galactose-binding domain-like"/>
    <property type="match status" value="1"/>
</dbReference>
<evidence type="ECO:0000259" key="5">
    <source>
        <dbReference type="PROSITE" id="PS51695"/>
    </source>
</evidence>
<dbReference type="PROSITE" id="PS51695">
    <property type="entry name" value="SEDOLISIN"/>
    <property type="match status" value="1"/>
</dbReference>
<dbReference type="Gene3D" id="2.60.40.10">
    <property type="entry name" value="Immunoglobulins"/>
    <property type="match status" value="1"/>
</dbReference>
<feature type="signal peptide" evidence="4">
    <location>
        <begin position="1"/>
        <end position="25"/>
    </location>
</feature>
<evidence type="ECO:0000256" key="1">
    <source>
        <dbReference type="ARBA" id="ARBA00022670"/>
    </source>
</evidence>
<reference evidence="7" key="1">
    <citation type="journal article" date="2019" name="Int. J. Syst. Evol. Microbiol.">
        <title>The Global Catalogue of Microorganisms (GCM) 10K type strain sequencing project: providing services to taxonomists for standard genome sequencing and annotation.</title>
        <authorList>
            <consortium name="The Broad Institute Genomics Platform"/>
            <consortium name="The Broad Institute Genome Sequencing Center for Infectious Disease"/>
            <person name="Wu L."/>
            <person name="Ma J."/>
        </authorList>
    </citation>
    <scope>NUCLEOTIDE SEQUENCE [LARGE SCALE GENOMIC DNA]</scope>
    <source>
        <strain evidence="7">JCM 10977</strain>
    </source>
</reference>
<keyword evidence="2" id="KW-0378">Hydrolase</keyword>
<dbReference type="InterPro" id="IPR015919">
    <property type="entry name" value="Cadherin-like_sf"/>
</dbReference>
<feature type="domain" description="Peptidase S53" evidence="5">
    <location>
        <begin position="68"/>
        <end position="405"/>
    </location>
</feature>
<dbReference type="InterPro" id="IPR030400">
    <property type="entry name" value="Sedolisin_dom"/>
</dbReference>
<dbReference type="SUPFAM" id="SSF49313">
    <property type="entry name" value="Cadherin-like"/>
    <property type="match status" value="1"/>
</dbReference>
<accession>A0ABP4A1W4</accession>
<dbReference type="SUPFAM" id="SSF52743">
    <property type="entry name" value="Subtilisin-like"/>
    <property type="match status" value="1"/>
</dbReference>
<evidence type="ECO:0000256" key="4">
    <source>
        <dbReference type="SAM" id="SignalP"/>
    </source>
</evidence>
<evidence type="ECO:0000256" key="2">
    <source>
        <dbReference type="ARBA" id="ARBA00022801"/>
    </source>
</evidence>
<dbReference type="Proteomes" id="UP001500542">
    <property type="component" value="Unassembled WGS sequence"/>
</dbReference>
<dbReference type="InterPro" id="IPR013783">
    <property type="entry name" value="Ig-like_fold"/>
</dbReference>
<sequence length="633" mass="65326">MTALRRLAIPLALLMVGGTSMVASAEVAESPKVVASCDQKVEPGYFTCFAQRRADLGFRARAAGAPQGYGPADLASAYKLPSATAGKGQRVYIVDAYDDPTAESDLAVYRKQFGLPACTTDNGCFQKLNQNGETSPLPAPSSSWSGEISLDLDMVSAVCPNCGITLIEADSPSNDLLAAVKTAEKLGAKFVSLSWGGPESGNLPELDKQYFNTNGIVYAASTGDYDYEAGTSYPASSAATTAIGGTTLTKTDSGRGWSETVWNNEPGHGTGSGCSAEITKPTWQAVIPAATCPKRAIADVSAVADPATGVAVYQTTGGNGWAVYGGTSAAAPIIAATYALAGDPFPTSQPASYPYAGTANLNDVVEGNNGECKPAPLCTAQPGWDGPTGLGTPNGLASLTSPTKANRITVTTPTQQFSSVGTPVVLHVRATDSGGRPVRLTATDLPDGLRLNAITGLIYGVPSKPGTHSTTVTATDSTGARGNTVISWVVSTHKGAVVNGDFEAGTGGWTQSADVIRSDGQYSNAGLGYAMLGGYGAVQSDMLSQQVAVPTTSRPQLRFAARITGGDKADSLKLTINGKTARTLTGAQSTSRYVTQSLDLTPYRGRTVTLSWTSTENDTTPTSFLLDDIAITR</sequence>
<dbReference type="Gene3D" id="3.40.50.200">
    <property type="entry name" value="Peptidase S8/S53 domain"/>
    <property type="match status" value="1"/>
</dbReference>
<gene>
    <name evidence="6" type="ORF">GCM10009554_11130</name>
</gene>
<dbReference type="PANTHER" id="PTHR14218:SF15">
    <property type="entry name" value="TRIPEPTIDYL-PEPTIDASE 1"/>
    <property type="match status" value="1"/>
</dbReference>
<keyword evidence="1" id="KW-0645">Protease</keyword>
<name>A0ABP4A1W4_9ACTN</name>
<protein>
    <recommendedName>
        <fullName evidence="5">Peptidase S53 domain-containing protein</fullName>
    </recommendedName>
</protein>
<comment type="caution">
    <text evidence="6">The sequence shown here is derived from an EMBL/GenBank/DDBJ whole genome shotgun (WGS) entry which is preliminary data.</text>
</comment>
<dbReference type="PROSITE" id="PS00138">
    <property type="entry name" value="SUBTILASE_SER"/>
    <property type="match status" value="1"/>
</dbReference>
<dbReference type="EMBL" id="BAAAHK010000003">
    <property type="protein sequence ID" value="GAA0929061.1"/>
    <property type="molecule type" value="Genomic_DNA"/>
</dbReference>
<dbReference type="Pfam" id="PF05345">
    <property type="entry name" value="He_PIG"/>
    <property type="match status" value="1"/>
</dbReference>
<dbReference type="CDD" id="cd04056">
    <property type="entry name" value="Peptidases_S53"/>
    <property type="match status" value="1"/>
</dbReference>
<organism evidence="6 7">
    <name type="scientific">Kribbella koreensis</name>
    <dbReference type="NCBI Taxonomy" id="57909"/>
    <lineage>
        <taxon>Bacteria</taxon>
        <taxon>Bacillati</taxon>
        <taxon>Actinomycetota</taxon>
        <taxon>Actinomycetes</taxon>
        <taxon>Propionibacteriales</taxon>
        <taxon>Kribbellaceae</taxon>
        <taxon>Kribbella</taxon>
    </lineage>
</organism>
<feature type="chain" id="PRO_5045905899" description="Peptidase S53 domain-containing protein" evidence="4">
    <location>
        <begin position="26"/>
        <end position="633"/>
    </location>
</feature>
<keyword evidence="3" id="KW-0720">Serine protease</keyword>
<dbReference type="InterPro" id="IPR050819">
    <property type="entry name" value="Tripeptidyl-peptidase_I"/>
</dbReference>
<keyword evidence="7" id="KW-1185">Reference proteome</keyword>
<dbReference type="InterPro" id="IPR023828">
    <property type="entry name" value="Peptidase_S8_Ser-AS"/>
</dbReference>
<dbReference type="InterPro" id="IPR036852">
    <property type="entry name" value="Peptidase_S8/S53_dom_sf"/>
</dbReference>
<evidence type="ECO:0000256" key="3">
    <source>
        <dbReference type="ARBA" id="ARBA00022825"/>
    </source>
</evidence>
<proteinExistence type="predicted"/>